<dbReference type="PANTHER" id="PTHR30532">
    <property type="entry name" value="IRON III DICITRATE-BINDING PERIPLASMIC PROTEIN"/>
    <property type="match status" value="1"/>
</dbReference>
<accession>A0A1H2ZDT9</accession>
<dbReference type="InterPro" id="IPR051313">
    <property type="entry name" value="Bact_iron-sidero_bind"/>
</dbReference>
<dbReference type="AlphaFoldDB" id="A0A1H2ZDT9"/>
<dbReference type="Gene3D" id="3.40.50.1980">
    <property type="entry name" value="Nitrogenase molybdenum iron protein domain"/>
    <property type="match status" value="2"/>
</dbReference>
<feature type="compositionally biased region" description="Polar residues" evidence="3">
    <location>
        <begin position="33"/>
        <end position="55"/>
    </location>
</feature>
<proteinExistence type="predicted"/>
<sequence>MSKDYPDHKSPTRRDYMKYSGAAVAGGLLAGCVNQSDPESAPSRTDSGGQSSATAEPTAGDDGYSVTMSPAGTVEFESVPQNVFTILGHHVDMLVALGRGDAINAMHAPGYHQSLYQKFLHRLDGVSIDWEDLYSSWPPSKEELYELDSDVHIADPAKVATAEGWDNSSLREIGSNVGPWFGNTLSGTHQDPPSGWSDTYEYYTLWEIFGKLAEVFREGERYGAFSSVRDSMMETIAAGLPPEGDRPSAALVLFSTSGEDVWGYKMNHPGYYAAHTRPLGATDALADAVGDGYGDDGRNITLDSELLLEADPDVLLVLGPMAGSHNLDEIRSQLENDEVTRKLTAVKQGRIFAQGARRQGPILNLFQTEMTAKQLYPDEFGEWPGYVDGGPYPEIPAEEQLFDRQRVADIITGEKQ</sequence>
<evidence type="ECO:0000313" key="4">
    <source>
        <dbReference type="EMBL" id="SDX15560.1"/>
    </source>
</evidence>
<evidence type="ECO:0000256" key="2">
    <source>
        <dbReference type="ARBA" id="ARBA00022729"/>
    </source>
</evidence>
<reference evidence="4 5" key="1">
    <citation type="submission" date="2016-10" db="EMBL/GenBank/DDBJ databases">
        <authorList>
            <person name="de Groot N.N."/>
        </authorList>
    </citation>
    <scope>NUCLEOTIDE SEQUENCE [LARGE SCALE GENOMIC DNA]</scope>
    <source>
        <strain evidence="4 5">DSM 3756</strain>
    </source>
</reference>
<feature type="region of interest" description="Disordered" evidence="3">
    <location>
        <begin position="31"/>
        <end position="69"/>
    </location>
</feature>
<dbReference type="STRING" id="28442.SAMN05443574_11623"/>
<dbReference type="EMBL" id="FNOF01000016">
    <property type="protein sequence ID" value="SDX15560.1"/>
    <property type="molecule type" value="Genomic_DNA"/>
</dbReference>
<keyword evidence="1" id="KW-0813">Transport</keyword>
<keyword evidence="2" id="KW-0732">Signal</keyword>
<evidence type="ECO:0000256" key="1">
    <source>
        <dbReference type="ARBA" id="ARBA00022448"/>
    </source>
</evidence>
<dbReference type="Proteomes" id="UP000182573">
    <property type="component" value="Unassembled WGS sequence"/>
</dbReference>
<dbReference type="PROSITE" id="PS51318">
    <property type="entry name" value="TAT"/>
    <property type="match status" value="1"/>
</dbReference>
<dbReference type="PANTHER" id="PTHR30532:SF1">
    <property type="entry name" value="IRON(3+)-HYDROXAMATE-BINDING PROTEIN FHUD"/>
    <property type="match status" value="1"/>
</dbReference>
<evidence type="ECO:0000313" key="5">
    <source>
        <dbReference type="Proteomes" id="UP000182573"/>
    </source>
</evidence>
<dbReference type="PROSITE" id="PS51257">
    <property type="entry name" value="PROKAR_LIPOPROTEIN"/>
    <property type="match status" value="1"/>
</dbReference>
<protein>
    <submittedName>
        <fullName evidence="4">ABC-type Fe3+-hydroxamate transport system, substrate-binding protein</fullName>
    </submittedName>
</protein>
<dbReference type="SUPFAM" id="SSF53807">
    <property type="entry name" value="Helical backbone' metal receptor"/>
    <property type="match status" value="1"/>
</dbReference>
<gene>
    <name evidence="4" type="ORF">SAMN05443574_11623</name>
</gene>
<name>A0A1H2ZDT9_HALVA</name>
<dbReference type="InterPro" id="IPR006311">
    <property type="entry name" value="TAT_signal"/>
</dbReference>
<evidence type="ECO:0000256" key="3">
    <source>
        <dbReference type="SAM" id="MobiDB-lite"/>
    </source>
</evidence>
<organism evidence="4 5">
    <name type="scientific">Haloarcula vallismortis</name>
    <name type="common">Halobacterium vallismortis</name>
    <dbReference type="NCBI Taxonomy" id="28442"/>
    <lineage>
        <taxon>Archaea</taxon>
        <taxon>Methanobacteriati</taxon>
        <taxon>Methanobacteriota</taxon>
        <taxon>Stenosarchaea group</taxon>
        <taxon>Halobacteria</taxon>
        <taxon>Halobacteriales</taxon>
        <taxon>Haloarculaceae</taxon>
        <taxon>Haloarcula</taxon>
    </lineage>
</organism>